<dbReference type="SUPFAM" id="SSF50630">
    <property type="entry name" value="Acid proteases"/>
    <property type="match status" value="1"/>
</dbReference>
<keyword evidence="1" id="KW-0479">Metal-binding</keyword>
<gene>
    <name evidence="4" type="primary">Arc2_1</name>
    <name evidence="4" type="ORF">Bhyg_15485</name>
</gene>
<sequence>MALTGPQLQQLLDALQQRPRLGMTSCKATFEGSRELYKVEAFINEVQIFKRTEIISDADALQGFPLLLKKDAAVWWEGIRTTINNWDGALTALRNAYAPPLKNYQLYTKIIESKQLESETTEKYICRQRALISRLEQNHNEVTQIDFIYGGLLRYIRKDMPRNSITTFMELLTRARVIEQHQNETKTRFKYCDFCKMRNHSTLECNKKRQEVSKLELTNIEEDNGKNVIKCYGCGKPGFIRTNCPDCNQTVHAASIELDFSHVMLTFEAPIPTISCEINGFSESAFFDTAAKTSIASETLYKRLLKKECKTISKEATIKQADGKVKKDVIKIIQAVIKIQNREFNINLVVLSDTDKNRTLLGIDFLEQAGIIISPPQRAWWFINSPTEIFSYEHIKNYDSKENKEPMGVITKSKKRRMRKILVFKNLLKTKNVNQEEAIKPLQSCQDNFDLKKSIVPQIKWYKPLLIDLSTNTQEEDLSRQCETILNIVHSKYMLPIKPLSPIKSPLKKKVMSARVAQKLQDLFGSDSPPESPERPRTPGWDLDINMIEIEEECSLPVEQKVELNKLLKDYESIFNKTGPPCPFV</sequence>
<keyword evidence="5" id="KW-1185">Reference proteome</keyword>
<feature type="region of interest" description="Disordered" evidence="2">
    <location>
        <begin position="522"/>
        <end position="541"/>
    </location>
</feature>
<evidence type="ECO:0000313" key="4">
    <source>
        <dbReference type="EMBL" id="KAJ6603680.1"/>
    </source>
</evidence>
<feature type="domain" description="CCHC-type" evidence="3">
    <location>
        <begin position="230"/>
        <end position="246"/>
    </location>
</feature>
<accession>A0A9Q0RTP8</accession>
<dbReference type="InterPro" id="IPR001878">
    <property type="entry name" value="Znf_CCHC"/>
</dbReference>
<organism evidence="4 5">
    <name type="scientific">Pseudolycoriella hygida</name>
    <dbReference type="NCBI Taxonomy" id="35572"/>
    <lineage>
        <taxon>Eukaryota</taxon>
        <taxon>Metazoa</taxon>
        <taxon>Ecdysozoa</taxon>
        <taxon>Arthropoda</taxon>
        <taxon>Hexapoda</taxon>
        <taxon>Insecta</taxon>
        <taxon>Pterygota</taxon>
        <taxon>Neoptera</taxon>
        <taxon>Endopterygota</taxon>
        <taxon>Diptera</taxon>
        <taxon>Nematocera</taxon>
        <taxon>Sciaroidea</taxon>
        <taxon>Sciaridae</taxon>
        <taxon>Pseudolycoriella</taxon>
    </lineage>
</organism>
<comment type="caution">
    <text evidence="4">The sequence shown here is derived from an EMBL/GenBank/DDBJ whole genome shotgun (WGS) entry which is preliminary data.</text>
</comment>
<dbReference type="AlphaFoldDB" id="A0A9Q0RTP8"/>
<dbReference type="InterPro" id="IPR021109">
    <property type="entry name" value="Peptidase_aspartic_dom_sf"/>
</dbReference>
<dbReference type="CDD" id="cd00303">
    <property type="entry name" value="retropepsin_like"/>
    <property type="match status" value="1"/>
</dbReference>
<keyword evidence="1" id="KW-0863">Zinc-finger</keyword>
<keyword evidence="1" id="KW-0862">Zinc</keyword>
<evidence type="ECO:0000256" key="2">
    <source>
        <dbReference type="SAM" id="MobiDB-lite"/>
    </source>
</evidence>
<dbReference type="PROSITE" id="PS50158">
    <property type="entry name" value="ZF_CCHC"/>
    <property type="match status" value="1"/>
</dbReference>
<dbReference type="GO" id="GO:0008270">
    <property type="term" value="F:zinc ion binding"/>
    <property type="evidence" value="ECO:0007669"/>
    <property type="project" value="UniProtKB-KW"/>
</dbReference>
<dbReference type="Pfam" id="PF13975">
    <property type="entry name" value="gag-asp_proteas"/>
    <property type="match status" value="1"/>
</dbReference>
<evidence type="ECO:0000313" key="5">
    <source>
        <dbReference type="Proteomes" id="UP001151699"/>
    </source>
</evidence>
<name>A0A9Q0RTP8_9DIPT</name>
<feature type="non-terminal residue" evidence="4">
    <location>
        <position position="585"/>
    </location>
</feature>
<evidence type="ECO:0000259" key="3">
    <source>
        <dbReference type="PROSITE" id="PS50158"/>
    </source>
</evidence>
<dbReference type="Gene3D" id="4.10.60.10">
    <property type="entry name" value="Zinc finger, CCHC-type"/>
    <property type="match status" value="1"/>
</dbReference>
<dbReference type="GO" id="GO:0003676">
    <property type="term" value="F:nucleic acid binding"/>
    <property type="evidence" value="ECO:0007669"/>
    <property type="project" value="InterPro"/>
</dbReference>
<dbReference type="Proteomes" id="UP001151699">
    <property type="component" value="Unassembled WGS sequence"/>
</dbReference>
<protein>
    <submittedName>
        <fullName evidence="4">Activity-regulated cytoskeleton associated protein 2</fullName>
    </submittedName>
</protein>
<reference evidence="4" key="1">
    <citation type="submission" date="2022-07" db="EMBL/GenBank/DDBJ databases">
        <authorList>
            <person name="Trinca V."/>
            <person name="Uliana J.V.C."/>
            <person name="Torres T.T."/>
            <person name="Ward R.J."/>
            <person name="Monesi N."/>
        </authorList>
    </citation>
    <scope>NUCLEOTIDE SEQUENCE</scope>
    <source>
        <strain evidence="4">HSMRA1968</strain>
        <tissue evidence="4">Whole embryos</tissue>
    </source>
</reference>
<dbReference type="EMBL" id="WJQU01005979">
    <property type="protein sequence ID" value="KAJ6603680.1"/>
    <property type="molecule type" value="Genomic_DNA"/>
</dbReference>
<evidence type="ECO:0000256" key="1">
    <source>
        <dbReference type="PROSITE-ProRule" id="PRU00047"/>
    </source>
</evidence>
<dbReference type="OrthoDB" id="425619at2759"/>
<proteinExistence type="predicted"/>
<dbReference type="Gene3D" id="2.40.70.10">
    <property type="entry name" value="Acid Proteases"/>
    <property type="match status" value="1"/>
</dbReference>